<feature type="compositionally biased region" description="Low complexity" evidence="8">
    <location>
        <begin position="598"/>
        <end position="609"/>
    </location>
</feature>
<name>A0A2T3B3F6_AMORE</name>
<evidence type="ECO:0000313" key="10">
    <source>
        <dbReference type="EMBL" id="PSS20184.1"/>
    </source>
</evidence>
<keyword evidence="6" id="KW-0804">Transcription</keyword>
<dbReference type="InParanoid" id="A0A2T3B3F6"/>
<dbReference type="PANTHER" id="PTHR47782">
    <property type="entry name" value="ZN(II)2CYS6 TRANSCRIPTION FACTOR (EUROFUNG)-RELATED"/>
    <property type="match status" value="1"/>
</dbReference>
<dbReference type="GO" id="GO:0006351">
    <property type="term" value="P:DNA-templated transcription"/>
    <property type="evidence" value="ECO:0007669"/>
    <property type="project" value="InterPro"/>
</dbReference>
<evidence type="ECO:0000259" key="9">
    <source>
        <dbReference type="PROSITE" id="PS50048"/>
    </source>
</evidence>
<dbReference type="PROSITE" id="PS00463">
    <property type="entry name" value="ZN2_CY6_FUNGAL_1"/>
    <property type="match status" value="1"/>
</dbReference>
<gene>
    <name evidence="10" type="ORF">M430DRAFT_275082</name>
</gene>
<dbReference type="RefSeq" id="XP_024721454.1">
    <property type="nucleotide sequence ID" value="XM_024865636.1"/>
</dbReference>
<evidence type="ECO:0000256" key="3">
    <source>
        <dbReference type="ARBA" id="ARBA00022833"/>
    </source>
</evidence>
<dbReference type="GO" id="GO:0008270">
    <property type="term" value="F:zinc ion binding"/>
    <property type="evidence" value="ECO:0007669"/>
    <property type="project" value="InterPro"/>
</dbReference>
<protein>
    <recommendedName>
        <fullName evidence="9">Zn(2)-C6 fungal-type domain-containing protein</fullName>
    </recommendedName>
</protein>
<comment type="subcellular location">
    <subcellularLocation>
        <location evidence="1">Nucleus</location>
    </subcellularLocation>
</comment>
<dbReference type="PANTHER" id="PTHR47782:SF8">
    <property type="entry name" value="ZN(II)2CYS6 TRANSCRIPTION FACTOR (EUROFUNG)"/>
    <property type="match status" value="1"/>
</dbReference>
<dbReference type="GO" id="GO:0005634">
    <property type="term" value="C:nucleus"/>
    <property type="evidence" value="ECO:0007669"/>
    <property type="project" value="UniProtKB-SubCell"/>
</dbReference>
<evidence type="ECO:0000256" key="7">
    <source>
        <dbReference type="ARBA" id="ARBA00023242"/>
    </source>
</evidence>
<reference evidence="10 11" key="1">
    <citation type="journal article" date="2018" name="New Phytol.">
        <title>Comparative genomics and transcriptomics depict ericoid mycorrhizal fungi as versatile saprotrophs and plant mutualists.</title>
        <authorList>
            <person name="Martino E."/>
            <person name="Morin E."/>
            <person name="Grelet G.A."/>
            <person name="Kuo A."/>
            <person name="Kohler A."/>
            <person name="Daghino S."/>
            <person name="Barry K.W."/>
            <person name="Cichocki N."/>
            <person name="Clum A."/>
            <person name="Dockter R.B."/>
            <person name="Hainaut M."/>
            <person name="Kuo R.C."/>
            <person name="LaButti K."/>
            <person name="Lindahl B.D."/>
            <person name="Lindquist E.A."/>
            <person name="Lipzen A."/>
            <person name="Khouja H.R."/>
            <person name="Magnuson J."/>
            <person name="Murat C."/>
            <person name="Ohm R.A."/>
            <person name="Singer S.W."/>
            <person name="Spatafora J.W."/>
            <person name="Wang M."/>
            <person name="Veneault-Fourrey C."/>
            <person name="Henrissat B."/>
            <person name="Grigoriev I.V."/>
            <person name="Martin F.M."/>
            <person name="Perotto S."/>
        </authorList>
    </citation>
    <scope>NUCLEOTIDE SEQUENCE [LARGE SCALE GENOMIC DNA]</scope>
    <source>
        <strain evidence="10 11">ATCC 22711</strain>
    </source>
</reference>
<dbReference type="InterPro" id="IPR007219">
    <property type="entry name" value="XnlR_reg_dom"/>
</dbReference>
<dbReference type="InterPro" id="IPR036864">
    <property type="entry name" value="Zn2-C6_fun-type_DNA-bd_sf"/>
</dbReference>
<evidence type="ECO:0000313" key="11">
    <source>
        <dbReference type="Proteomes" id="UP000241818"/>
    </source>
</evidence>
<dbReference type="Pfam" id="PF04082">
    <property type="entry name" value="Fungal_trans"/>
    <property type="match status" value="1"/>
</dbReference>
<dbReference type="GeneID" id="36573717"/>
<dbReference type="Pfam" id="PF00172">
    <property type="entry name" value="Zn_clus"/>
    <property type="match status" value="1"/>
</dbReference>
<dbReference type="STRING" id="857342.A0A2T3B3F6"/>
<evidence type="ECO:0000256" key="2">
    <source>
        <dbReference type="ARBA" id="ARBA00022723"/>
    </source>
</evidence>
<dbReference type="Proteomes" id="UP000241818">
    <property type="component" value="Unassembled WGS sequence"/>
</dbReference>
<dbReference type="Gene3D" id="4.10.240.10">
    <property type="entry name" value="Zn(2)-C6 fungal-type DNA-binding domain"/>
    <property type="match status" value="1"/>
</dbReference>
<dbReference type="GO" id="GO:0045944">
    <property type="term" value="P:positive regulation of transcription by RNA polymerase II"/>
    <property type="evidence" value="ECO:0007669"/>
    <property type="project" value="TreeGrafter"/>
</dbReference>
<dbReference type="AlphaFoldDB" id="A0A2T3B3F6"/>
<dbReference type="EMBL" id="KZ679010">
    <property type="protein sequence ID" value="PSS20184.1"/>
    <property type="molecule type" value="Genomic_DNA"/>
</dbReference>
<dbReference type="SMART" id="SM00906">
    <property type="entry name" value="Fungal_trans"/>
    <property type="match status" value="1"/>
</dbReference>
<feature type="compositionally biased region" description="Polar residues" evidence="8">
    <location>
        <begin position="610"/>
        <end position="635"/>
    </location>
</feature>
<accession>A0A2T3B3F6</accession>
<dbReference type="CDD" id="cd00067">
    <property type="entry name" value="GAL4"/>
    <property type="match status" value="1"/>
</dbReference>
<dbReference type="GO" id="GO:0000981">
    <property type="term" value="F:DNA-binding transcription factor activity, RNA polymerase II-specific"/>
    <property type="evidence" value="ECO:0007669"/>
    <property type="project" value="InterPro"/>
</dbReference>
<keyword evidence="3" id="KW-0862">Zinc</keyword>
<dbReference type="SUPFAM" id="SSF57701">
    <property type="entry name" value="Zn2/Cys6 DNA-binding domain"/>
    <property type="match status" value="1"/>
</dbReference>
<keyword evidence="7" id="KW-0539">Nucleus</keyword>
<dbReference type="SMART" id="SM00066">
    <property type="entry name" value="GAL4"/>
    <property type="match status" value="1"/>
</dbReference>
<dbReference type="CDD" id="cd12148">
    <property type="entry name" value="fungal_TF_MHR"/>
    <property type="match status" value="1"/>
</dbReference>
<keyword evidence="5" id="KW-0238">DNA-binding</keyword>
<dbReference type="PROSITE" id="PS50048">
    <property type="entry name" value="ZN2_CY6_FUNGAL_2"/>
    <property type="match status" value="1"/>
</dbReference>
<dbReference type="GO" id="GO:0043565">
    <property type="term" value="F:sequence-specific DNA binding"/>
    <property type="evidence" value="ECO:0007669"/>
    <property type="project" value="TreeGrafter"/>
</dbReference>
<sequence>MDAADLFRQAQSSVYQARQAKSVRESSHESDDHSPRIAHTLTACCRCRQRKTRCDPNLPRCLPCERAGAQCEYFDTTKGKKISRTYVIRLQEKVRALEAELSQYTEEEGFPQNTEDIVRPGGLVHLGENDETPRFLGPSSGIAMTRLVMEEAKKYTDSRRIRELVPEVRQRRPPTMSPEASTGRKKSYPMISAVPAPTLPGRLVTDKLVEVFNQKAQYLLPTLHEPTFAKDLQDVYDGSTDPYKNFVLRMVLAISMQKLDPQYAGLADSYYLAAMAYMEDVIRPKDIKTLQCLVLIAQYSLLTPTRTAIYYIVGLATRLCQQLGLTEEKTITQGVSLGLVNPLQLDMKRRLFWIVVSLEFGLAHTMGRPNAFATGQDHVDVGFFETVDDENITADGILPGPPSEKKQVAIHFFRMRLLQAEIRRALYQKKRPEPKNDEHPWYAHMEQKLKDWVDASPEKPNWCKPWFISRYNTMVVFLFRPSPQVPKPSVRSAIMCYDACTYNIRMQAKQIETAMVDITWVFLLTLFMAVNTILWTISYPEVRSLHSKEELEDHINIALDTIIKCQERWPGTAAASDLYEKLAKACLRSYDMSEDSHPPSSLSANSPSSLDTNSPPASEHSSATTGSQAYSQKTYNPPPQFGVVFNQVPEPIPTFDYNSSLPAPYPGFRSNSIFANPSSMPSDRRFSYFPPDCPQPATLPEVWDPTAPSQPQDATQEPALTGYPAISDPSYFMQPTPYSFNPQIFSEQVHRTDMRQGSLSQQQQIELMQSLETNGLTEIDNFMNLSAQYENSIKL</sequence>
<feature type="region of interest" description="Disordered" evidence="8">
    <location>
        <begin position="596"/>
        <end position="635"/>
    </location>
</feature>
<evidence type="ECO:0000256" key="4">
    <source>
        <dbReference type="ARBA" id="ARBA00023015"/>
    </source>
</evidence>
<dbReference type="InterPro" id="IPR052202">
    <property type="entry name" value="Yeast_MetPath_Reg"/>
</dbReference>
<evidence type="ECO:0000256" key="1">
    <source>
        <dbReference type="ARBA" id="ARBA00004123"/>
    </source>
</evidence>
<keyword evidence="2" id="KW-0479">Metal-binding</keyword>
<proteinExistence type="predicted"/>
<feature type="domain" description="Zn(2)-C6 fungal-type" evidence="9">
    <location>
        <begin position="43"/>
        <end position="73"/>
    </location>
</feature>
<dbReference type="OrthoDB" id="5416384at2759"/>
<organism evidence="10 11">
    <name type="scientific">Amorphotheca resinae ATCC 22711</name>
    <dbReference type="NCBI Taxonomy" id="857342"/>
    <lineage>
        <taxon>Eukaryota</taxon>
        <taxon>Fungi</taxon>
        <taxon>Dikarya</taxon>
        <taxon>Ascomycota</taxon>
        <taxon>Pezizomycotina</taxon>
        <taxon>Leotiomycetes</taxon>
        <taxon>Helotiales</taxon>
        <taxon>Amorphothecaceae</taxon>
        <taxon>Amorphotheca</taxon>
    </lineage>
</organism>
<evidence type="ECO:0000256" key="6">
    <source>
        <dbReference type="ARBA" id="ARBA00023163"/>
    </source>
</evidence>
<keyword evidence="11" id="KW-1185">Reference proteome</keyword>
<dbReference type="InterPro" id="IPR001138">
    <property type="entry name" value="Zn2Cys6_DnaBD"/>
</dbReference>
<keyword evidence="4" id="KW-0805">Transcription regulation</keyword>
<evidence type="ECO:0000256" key="8">
    <source>
        <dbReference type="SAM" id="MobiDB-lite"/>
    </source>
</evidence>
<evidence type="ECO:0000256" key="5">
    <source>
        <dbReference type="ARBA" id="ARBA00023125"/>
    </source>
</evidence>